<evidence type="ECO:0000256" key="1">
    <source>
        <dbReference type="SAM" id="SignalP"/>
    </source>
</evidence>
<keyword evidence="1" id="KW-0732">Signal</keyword>
<dbReference type="AlphaFoldDB" id="A0A8H5ZQ30"/>
<reference evidence="2" key="1">
    <citation type="submission" date="2019-11" db="EMBL/GenBank/DDBJ databases">
        <title>Bipolaris sorokiniana Genome sequencing.</title>
        <authorList>
            <person name="Wang H."/>
        </authorList>
    </citation>
    <scope>NUCLEOTIDE SEQUENCE</scope>
</reference>
<dbReference type="EMBL" id="WNKQ01000004">
    <property type="protein sequence ID" value="KAF5852229.1"/>
    <property type="molecule type" value="Genomic_DNA"/>
</dbReference>
<feature type="signal peptide" evidence="1">
    <location>
        <begin position="1"/>
        <end position="22"/>
    </location>
</feature>
<sequence length="178" mass="20346">MAQWAIFRAVCLLVTVAAFVAANPVLMMRETPKYSIQILYGKGFPHEDPNDPKEIAYRYVWSVWAGPQGVAVDPCNPGPFSFIRTTDAEGYAKDRKKILYHEITDPQYPNEASWSGVYPKYSDQNGDHDCIVKGRGEKGPAVLECGKTKIEFHKDVQFNDETMHCSQYEYHRAWTVEY</sequence>
<evidence type="ECO:0000313" key="3">
    <source>
        <dbReference type="Proteomes" id="UP000624244"/>
    </source>
</evidence>
<name>A0A8H5ZQ30_COCSA</name>
<dbReference type="Proteomes" id="UP000624244">
    <property type="component" value="Unassembled WGS sequence"/>
</dbReference>
<gene>
    <name evidence="2" type="ORF">GGP41_001033</name>
</gene>
<proteinExistence type="predicted"/>
<organism evidence="2 3">
    <name type="scientific">Cochliobolus sativus</name>
    <name type="common">Common root rot and spot blotch fungus</name>
    <name type="synonym">Bipolaris sorokiniana</name>
    <dbReference type="NCBI Taxonomy" id="45130"/>
    <lineage>
        <taxon>Eukaryota</taxon>
        <taxon>Fungi</taxon>
        <taxon>Dikarya</taxon>
        <taxon>Ascomycota</taxon>
        <taxon>Pezizomycotina</taxon>
        <taxon>Dothideomycetes</taxon>
        <taxon>Pleosporomycetidae</taxon>
        <taxon>Pleosporales</taxon>
        <taxon>Pleosporineae</taxon>
        <taxon>Pleosporaceae</taxon>
        <taxon>Bipolaris</taxon>
    </lineage>
</organism>
<protein>
    <submittedName>
        <fullName evidence="2">Uncharacterized protein</fullName>
    </submittedName>
</protein>
<evidence type="ECO:0000313" key="2">
    <source>
        <dbReference type="EMBL" id="KAF5852229.1"/>
    </source>
</evidence>
<dbReference type="OMA" id="YHRAWTV"/>
<accession>A0A8H5ZQ30</accession>
<feature type="chain" id="PRO_5034576075" evidence="1">
    <location>
        <begin position="23"/>
        <end position="178"/>
    </location>
</feature>
<comment type="caution">
    <text evidence="2">The sequence shown here is derived from an EMBL/GenBank/DDBJ whole genome shotgun (WGS) entry which is preliminary data.</text>
</comment>